<evidence type="ECO:0000313" key="3">
    <source>
        <dbReference type="Proteomes" id="UP000311382"/>
    </source>
</evidence>
<dbReference type="GO" id="GO:0051256">
    <property type="term" value="P:mitotic spindle midzone assembly"/>
    <property type="evidence" value="ECO:0007669"/>
    <property type="project" value="TreeGrafter"/>
</dbReference>
<dbReference type="STRING" id="5288.A0A5C5FL43"/>
<feature type="compositionally biased region" description="Basic and acidic residues" evidence="1">
    <location>
        <begin position="502"/>
        <end position="513"/>
    </location>
</feature>
<gene>
    <name evidence="2" type="ORF">DMC30DRAFT_106629</name>
</gene>
<dbReference type="PANTHER" id="PTHR19321:SF41">
    <property type="entry name" value="FASCETTO-RELATED"/>
    <property type="match status" value="1"/>
</dbReference>
<proteinExistence type="predicted"/>
<feature type="compositionally biased region" description="Low complexity" evidence="1">
    <location>
        <begin position="596"/>
        <end position="610"/>
    </location>
</feature>
<reference evidence="2 3" key="1">
    <citation type="submission" date="2019-03" db="EMBL/GenBank/DDBJ databases">
        <title>Rhodosporidium diobovatum UCD-FST 08-225 genome sequencing, assembly, and annotation.</title>
        <authorList>
            <person name="Fakankun I.U."/>
            <person name="Fristensky B."/>
            <person name="Levin D.B."/>
        </authorList>
    </citation>
    <scope>NUCLEOTIDE SEQUENCE [LARGE SCALE GENOMIC DNA]</scope>
    <source>
        <strain evidence="2 3">UCD-FST 08-225</strain>
    </source>
</reference>
<dbReference type="GO" id="GO:0005737">
    <property type="term" value="C:cytoplasm"/>
    <property type="evidence" value="ECO:0007669"/>
    <property type="project" value="TreeGrafter"/>
</dbReference>
<dbReference type="AlphaFoldDB" id="A0A5C5FL43"/>
<dbReference type="EMBL" id="SOZI01000199">
    <property type="protein sequence ID" value="TNY17470.1"/>
    <property type="molecule type" value="Genomic_DNA"/>
</dbReference>
<feature type="region of interest" description="Disordered" evidence="1">
    <location>
        <begin position="59"/>
        <end position="86"/>
    </location>
</feature>
<evidence type="ECO:0000313" key="2">
    <source>
        <dbReference type="EMBL" id="TNY17470.1"/>
    </source>
</evidence>
<dbReference type="OrthoDB" id="642895at2759"/>
<organism evidence="2 3">
    <name type="scientific">Rhodotorula diobovata</name>
    <dbReference type="NCBI Taxonomy" id="5288"/>
    <lineage>
        <taxon>Eukaryota</taxon>
        <taxon>Fungi</taxon>
        <taxon>Dikarya</taxon>
        <taxon>Basidiomycota</taxon>
        <taxon>Pucciniomycotina</taxon>
        <taxon>Microbotryomycetes</taxon>
        <taxon>Sporidiobolales</taxon>
        <taxon>Sporidiobolaceae</taxon>
        <taxon>Rhodotorula</taxon>
    </lineage>
</organism>
<dbReference type="InterPro" id="IPR007145">
    <property type="entry name" value="MAP65_Ase1_PRC1"/>
</dbReference>
<keyword evidence="3" id="KW-1185">Reference proteome</keyword>
<sequence length="746" mass="81279">MRRGQAWMRMTYACLGGDVRGRSRVPLIPSSNCCTRCSCLPSSCTHRTHATGHRVHPVKRRTRRRMTNNKPSPPHRSTCEFRMGDSSPAAPRALEHLITQHRATLSDLYAALSPSPQPLVDAHLASLEATLSASLSAQRAAAEAQVAAAEERLAAGWTRVHDWQAALGEPPRPTKRRGDGPLLALVDDVERIREGMKGRMQERGTRILALQARLRSLAEVVGRDWLEVDLEEAAESGSWEDLNLKLERMGALEREIMRCEAEIAHRREVLTTSANEIFALRAELGIHQEGADEAAVADPLDEAILWHLGVGDARQPKREMVPTAENVQRVEAKRKWLEDEKDSRNMTIQTTYDKLYPLWTMLGVSEDEMEEFVNRHMGSTLDVVNAYQDELARMLKLKRTNMSAFIAREREALTALWDALYVSHAQRVAQFPAYTISVEPTRVWNAAHGCEDEVVSDNARPVLDRLQRYFEVVEKTKELEAAAADPSRLMDKSRGAAGRLAQEAKDRKRVDRERPKLEAELRALIPQWEAANGRPFLINGVGFIQGLDEQLRAEEQEKENRKRAKMGAASSASSARPLKPQHTGASTMAPLKRQMTGASARSTTSATSTGPPAPKRLAAGSNAPTPAASRIGRPKSALGDHHSNNAYHHGVASTPAPLRAQPTGSRARSGTVGASVAQTPLSASTGSSSSFLGASAGAQGMRIPAGWGGAVGGAHAQAMSPSLGAPAAVARGQQLVPQATGFRPRG</sequence>
<dbReference type="PANTHER" id="PTHR19321">
    <property type="entry name" value="PROTEIN REGULATOR OF CYTOKINESIS 1 PRC1-RELATED"/>
    <property type="match status" value="1"/>
</dbReference>
<accession>A0A5C5FL43</accession>
<dbReference type="Pfam" id="PF03999">
    <property type="entry name" value="MAP65_ASE1"/>
    <property type="match status" value="1"/>
</dbReference>
<feature type="region of interest" description="Disordered" evidence="1">
    <location>
        <begin position="484"/>
        <end position="513"/>
    </location>
</feature>
<comment type="caution">
    <text evidence="2">The sequence shown here is derived from an EMBL/GenBank/DDBJ whole genome shotgun (WGS) entry which is preliminary data.</text>
</comment>
<protein>
    <submittedName>
        <fullName evidence="2">Microtubule associated protein-domain-containing protein</fullName>
    </submittedName>
</protein>
<dbReference type="GO" id="GO:1990023">
    <property type="term" value="C:mitotic spindle midzone"/>
    <property type="evidence" value="ECO:0007669"/>
    <property type="project" value="TreeGrafter"/>
</dbReference>
<evidence type="ECO:0000256" key="1">
    <source>
        <dbReference type="SAM" id="MobiDB-lite"/>
    </source>
</evidence>
<dbReference type="Gene3D" id="1.20.58.1520">
    <property type="match status" value="1"/>
</dbReference>
<name>A0A5C5FL43_9BASI</name>
<dbReference type="Proteomes" id="UP000311382">
    <property type="component" value="Unassembled WGS sequence"/>
</dbReference>
<dbReference type="GO" id="GO:0008017">
    <property type="term" value="F:microtubule binding"/>
    <property type="evidence" value="ECO:0007669"/>
    <property type="project" value="InterPro"/>
</dbReference>
<feature type="region of interest" description="Disordered" evidence="1">
    <location>
        <begin position="555"/>
        <end position="689"/>
    </location>
</feature>